<feature type="compositionally biased region" description="Basic residues" evidence="8">
    <location>
        <begin position="24"/>
        <end position="33"/>
    </location>
</feature>
<dbReference type="InterPro" id="IPR046347">
    <property type="entry name" value="bZIP_sf"/>
</dbReference>
<keyword evidence="6" id="KW-0539">Nucleus</keyword>
<dbReference type="Proteomes" id="UP000887566">
    <property type="component" value="Unplaced"/>
</dbReference>
<evidence type="ECO:0000313" key="11">
    <source>
        <dbReference type="WBParaSite" id="PSAMB.scaffold3213size19243.g20692.t1"/>
    </source>
</evidence>
<evidence type="ECO:0000313" key="10">
    <source>
        <dbReference type="Proteomes" id="UP000887566"/>
    </source>
</evidence>
<sequence length="359" mass="39814">MKRSDERNAGRCYQVTGGGTTGGRSRRHTKRSLTQRPTRSAFPPAPDDCPPRLESWVTRAQDSRTRKDGRQRPAAMAGPYDADDFMRRSFFNTILSYKSCKKIAPLQPSSRGPPANNQGATYQPNFRNTVSTNALPLLQHLQPQQTAPFLAPSSVTLTDTYVAGDAIIPDDIVVTPLPLERTELDIYREIVCECAEIERQHSPNGSEYSSPQSPQLCQHCHCEKTKREAEAVLTPPPSVPGGATVSIEDFVKLVVTAVRESGVLGGLPQKAADGNANDMSESPEVILQRKRQQNNEAAARYRKRQRQAKEVADGELQELEEKNKELKDTVEKMQEEIDRLKAAVLGSRDTETRLDSCLS</sequence>
<keyword evidence="10" id="KW-1185">Reference proteome</keyword>
<protein>
    <submittedName>
        <fullName evidence="11">BZIP domain-containing protein</fullName>
    </submittedName>
</protein>
<proteinExistence type="inferred from homology"/>
<evidence type="ECO:0000256" key="3">
    <source>
        <dbReference type="ARBA" id="ARBA00023015"/>
    </source>
</evidence>
<evidence type="ECO:0000256" key="6">
    <source>
        <dbReference type="ARBA" id="ARBA00023242"/>
    </source>
</evidence>
<feature type="region of interest" description="Disordered" evidence="8">
    <location>
        <begin position="1"/>
        <end position="80"/>
    </location>
</feature>
<dbReference type="PROSITE" id="PS50217">
    <property type="entry name" value="BZIP"/>
    <property type="match status" value="1"/>
</dbReference>
<name>A0A914W5W9_9BILA</name>
<dbReference type="PANTHER" id="PTHR13044">
    <property type="entry name" value="ACTIVATING TRANSCRIPTION FACTOR ATF 4/5"/>
    <property type="match status" value="1"/>
</dbReference>
<organism evidence="10 11">
    <name type="scientific">Plectus sambesii</name>
    <dbReference type="NCBI Taxonomy" id="2011161"/>
    <lineage>
        <taxon>Eukaryota</taxon>
        <taxon>Metazoa</taxon>
        <taxon>Ecdysozoa</taxon>
        <taxon>Nematoda</taxon>
        <taxon>Chromadorea</taxon>
        <taxon>Plectida</taxon>
        <taxon>Plectina</taxon>
        <taxon>Plectoidea</taxon>
        <taxon>Plectidae</taxon>
        <taxon>Plectus</taxon>
    </lineage>
</organism>
<evidence type="ECO:0000256" key="5">
    <source>
        <dbReference type="ARBA" id="ARBA00023163"/>
    </source>
</evidence>
<comment type="similarity">
    <text evidence="2">Belongs to the bZIP family.</text>
</comment>
<evidence type="ECO:0000256" key="8">
    <source>
        <dbReference type="SAM" id="MobiDB-lite"/>
    </source>
</evidence>
<dbReference type="GO" id="GO:0000977">
    <property type="term" value="F:RNA polymerase II transcription regulatory region sequence-specific DNA binding"/>
    <property type="evidence" value="ECO:0007669"/>
    <property type="project" value="TreeGrafter"/>
</dbReference>
<accession>A0A914W5W9</accession>
<comment type="subcellular location">
    <subcellularLocation>
        <location evidence="1">Nucleus</location>
    </subcellularLocation>
</comment>
<feature type="domain" description="BZIP" evidence="9">
    <location>
        <begin position="288"/>
        <end position="341"/>
    </location>
</feature>
<reference evidence="11" key="1">
    <citation type="submission" date="2022-11" db="UniProtKB">
        <authorList>
            <consortium name="WormBaseParasite"/>
        </authorList>
    </citation>
    <scope>IDENTIFICATION</scope>
</reference>
<evidence type="ECO:0000256" key="7">
    <source>
        <dbReference type="SAM" id="Coils"/>
    </source>
</evidence>
<keyword evidence="3" id="KW-0805">Transcription regulation</keyword>
<keyword evidence="7" id="KW-0175">Coiled coil</keyword>
<dbReference type="InterPro" id="IPR004827">
    <property type="entry name" value="bZIP"/>
</dbReference>
<evidence type="ECO:0000259" key="9">
    <source>
        <dbReference type="PROSITE" id="PS50217"/>
    </source>
</evidence>
<evidence type="ECO:0000256" key="2">
    <source>
        <dbReference type="ARBA" id="ARBA00007163"/>
    </source>
</evidence>
<dbReference type="GO" id="GO:0001228">
    <property type="term" value="F:DNA-binding transcription activator activity, RNA polymerase II-specific"/>
    <property type="evidence" value="ECO:0007669"/>
    <property type="project" value="TreeGrafter"/>
</dbReference>
<dbReference type="PANTHER" id="PTHR13044:SF14">
    <property type="entry name" value="CRYPTOCEPHAL, ISOFORM A"/>
    <property type="match status" value="1"/>
</dbReference>
<dbReference type="Gene3D" id="1.20.5.170">
    <property type="match status" value="1"/>
</dbReference>
<dbReference type="GO" id="GO:0005634">
    <property type="term" value="C:nucleus"/>
    <property type="evidence" value="ECO:0007669"/>
    <property type="project" value="UniProtKB-SubCell"/>
</dbReference>
<dbReference type="SUPFAM" id="SSF57959">
    <property type="entry name" value="Leucine zipper domain"/>
    <property type="match status" value="1"/>
</dbReference>
<feature type="compositionally biased region" description="Basic and acidic residues" evidence="8">
    <location>
        <begin position="61"/>
        <end position="71"/>
    </location>
</feature>
<dbReference type="CDD" id="cd14692">
    <property type="entry name" value="bZIP_ATF4"/>
    <property type="match status" value="1"/>
</dbReference>
<evidence type="ECO:0000256" key="4">
    <source>
        <dbReference type="ARBA" id="ARBA00023125"/>
    </source>
</evidence>
<dbReference type="SMART" id="SM00338">
    <property type="entry name" value="BRLZ"/>
    <property type="match status" value="1"/>
</dbReference>
<dbReference type="Pfam" id="PF07716">
    <property type="entry name" value="bZIP_2"/>
    <property type="match status" value="1"/>
</dbReference>
<feature type="coiled-coil region" evidence="7">
    <location>
        <begin position="287"/>
        <end position="350"/>
    </location>
</feature>
<keyword evidence="4" id="KW-0238">DNA-binding</keyword>
<dbReference type="WBParaSite" id="PSAMB.scaffold3213size19243.g20692.t1">
    <property type="protein sequence ID" value="PSAMB.scaffold3213size19243.g20692.t1"/>
    <property type="gene ID" value="PSAMB.scaffold3213size19243.g20692"/>
</dbReference>
<dbReference type="AlphaFoldDB" id="A0A914W5W9"/>
<dbReference type="PROSITE" id="PS00036">
    <property type="entry name" value="BZIP_BASIC"/>
    <property type="match status" value="1"/>
</dbReference>
<evidence type="ECO:0000256" key="1">
    <source>
        <dbReference type="ARBA" id="ARBA00004123"/>
    </source>
</evidence>
<keyword evidence="5" id="KW-0804">Transcription</keyword>